<comment type="caution">
    <text evidence="2">The sequence shown here is derived from an EMBL/GenBank/DDBJ whole genome shotgun (WGS) entry which is preliminary data.</text>
</comment>
<proteinExistence type="predicted"/>
<dbReference type="Proteomes" id="UP001221898">
    <property type="component" value="Unassembled WGS sequence"/>
</dbReference>
<feature type="compositionally biased region" description="Polar residues" evidence="1">
    <location>
        <begin position="1"/>
        <end position="15"/>
    </location>
</feature>
<protein>
    <submittedName>
        <fullName evidence="2">Uncharacterized protein</fullName>
    </submittedName>
</protein>
<feature type="region of interest" description="Disordered" evidence="1">
    <location>
        <begin position="1"/>
        <end position="24"/>
    </location>
</feature>
<accession>A0AAD7WXQ9</accession>
<reference evidence="2" key="1">
    <citation type="journal article" date="2023" name="Science">
        <title>Genome structures resolve the early diversification of teleost fishes.</title>
        <authorList>
            <person name="Parey E."/>
            <person name="Louis A."/>
            <person name="Montfort J."/>
            <person name="Bouchez O."/>
            <person name="Roques C."/>
            <person name="Iampietro C."/>
            <person name="Lluch J."/>
            <person name="Castinel A."/>
            <person name="Donnadieu C."/>
            <person name="Desvignes T."/>
            <person name="Floi Bucao C."/>
            <person name="Jouanno E."/>
            <person name="Wen M."/>
            <person name="Mejri S."/>
            <person name="Dirks R."/>
            <person name="Jansen H."/>
            <person name="Henkel C."/>
            <person name="Chen W.J."/>
            <person name="Zahm M."/>
            <person name="Cabau C."/>
            <person name="Klopp C."/>
            <person name="Thompson A.W."/>
            <person name="Robinson-Rechavi M."/>
            <person name="Braasch I."/>
            <person name="Lecointre G."/>
            <person name="Bobe J."/>
            <person name="Postlethwait J.H."/>
            <person name="Berthelot C."/>
            <person name="Roest Crollius H."/>
            <person name="Guiguen Y."/>
        </authorList>
    </citation>
    <scope>NUCLEOTIDE SEQUENCE</scope>
    <source>
        <strain evidence="2">NC1722</strain>
    </source>
</reference>
<keyword evidence="3" id="KW-1185">Reference proteome</keyword>
<organism evidence="2 3">
    <name type="scientific">Aldrovandia affinis</name>
    <dbReference type="NCBI Taxonomy" id="143900"/>
    <lineage>
        <taxon>Eukaryota</taxon>
        <taxon>Metazoa</taxon>
        <taxon>Chordata</taxon>
        <taxon>Craniata</taxon>
        <taxon>Vertebrata</taxon>
        <taxon>Euteleostomi</taxon>
        <taxon>Actinopterygii</taxon>
        <taxon>Neopterygii</taxon>
        <taxon>Teleostei</taxon>
        <taxon>Notacanthiformes</taxon>
        <taxon>Halosauridae</taxon>
        <taxon>Aldrovandia</taxon>
    </lineage>
</organism>
<evidence type="ECO:0000313" key="2">
    <source>
        <dbReference type="EMBL" id="KAJ8413097.1"/>
    </source>
</evidence>
<name>A0AAD7WXQ9_9TELE</name>
<gene>
    <name evidence="2" type="ORF">AAFF_G00106790</name>
</gene>
<dbReference type="EMBL" id="JAINUG010000017">
    <property type="protein sequence ID" value="KAJ8413097.1"/>
    <property type="molecule type" value="Genomic_DNA"/>
</dbReference>
<evidence type="ECO:0000256" key="1">
    <source>
        <dbReference type="SAM" id="MobiDB-lite"/>
    </source>
</evidence>
<sequence length="97" mass="10706">MRSRNGSSPQTSSSNRRADGTVRSTVVMPMRKSDSGHDLFIRLPWQRTMGWTSGRRGPDSRPMRLTWSLSACHVSLAACAMELQSGSVSLSMYVTEA</sequence>
<dbReference type="AlphaFoldDB" id="A0AAD7WXQ9"/>
<evidence type="ECO:0000313" key="3">
    <source>
        <dbReference type="Proteomes" id="UP001221898"/>
    </source>
</evidence>